<protein>
    <recommendedName>
        <fullName evidence="6">NfeD-like C-terminal domain-containing protein</fullName>
    </recommendedName>
</protein>
<organism evidence="7 8">
    <name type="scientific">Paenibacillus graminis</name>
    <dbReference type="NCBI Taxonomy" id="189425"/>
    <lineage>
        <taxon>Bacteria</taxon>
        <taxon>Bacillati</taxon>
        <taxon>Bacillota</taxon>
        <taxon>Bacilli</taxon>
        <taxon>Bacillales</taxon>
        <taxon>Paenibacillaceae</taxon>
        <taxon>Paenibacillus</taxon>
    </lineage>
</organism>
<dbReference type="Pfam" id="PF01957">
    <property type="entry name" value="NfeD"/>
    <property type="match status" value="1"/>
</dbReference>
<dbReference type="PANTHER" id="PTHR33507">
    <property type="entry name" value="INNER MEMBRANE PROTEIN YBBJ"/>
    <property type="match status" value="1"/>
</dbReference>
<keyword evidence="3 5" id="KW-1133">Transmembrane helix</keyword>
<evidence type="ECO:0000256" key="1">
    <source>
        <dbReference type="ARBA" id="ARBA00004141"/>
    </source>
</evidence>
<feature type="domain" description="NfeD-like C-terminal" evidence="6">
    <location>
        <begin position="84"/>
        <end position="138"/>
    </location>
</feature>
<evidence type="ECO:0000256" key="2">
    <source>
        <dbReference type="ARBA" id="ARBA00022692"/>
    </source>
</evidence>
<dbReference type="InterPro" id="IPR052165">
    <property type="entry name" value="Membrane_assoc_protease"/>
</dbReference>
<dbReference type="EMBL" id="CP009287">
    <property type="protein sequence ID" value="AIQ70738.1"/>
    <property type="molecule type" value="Genomic_DNA"/>
</dbReference>
<sequence>MVVWVFWLIAAGVLFVVEMMTLTFYLLWLSIGALAACLVSLLLPDAVLLQVVAGSLVALGLTVFSKPLVARFRSSRGFQDTGTDIVGRQGLVVEPIEPGRYGQVKVGGDTWSATSIESLGKDEVVKVVGRSSTIIEVVRWGDMY</sequence>
<feature type="transmembrane region" description="Helical" evidence="5">
    <location>
        <begin position="5"/>
        <end position="27"/>
    </location>
</feature>
<evidence type="ECO:0000313" key="8">
    <source>
        <dbReference type="Proteomes" id="UP000029500"/>
    </source>
</evidence>
<keyword evidence="8" id="KW-1185">Reference proteome</keyword>
<reference evidence="7 8" key="1">
    <citation type="submission" date="2014-08" db="EMBL/GenBank/DDBJ databases">
        <title>Comparative genomics of the Paenibacillus odorifer group.</title>
        <authorList>
            <person name="den Bakker H.C."/>
            <person name="Tsai Y.-C."/>
            <person name="Martin N."/>
            <person name="Korlach J."/>
            <person name="Wiedmann M."/>
        </authorList>
    </citation>
    <scope>NUCLEOTIDE SEQUENCE [LARGE SCALE GENOMIC DNA]</scope>
    <source>
        <strain evidence="7 8">DSM 15220</strain>
    </source>
</reference>
<keyword evidence="2 5" id="KW-0812">Transmembrane</keyword>
<evidence type="ECO:0000256" key="5">
    <source>
        <dbReference type="SAM" id="Phobius"/>
    </source>
</evidence>
<feature type="transmembrane region" description="Helical" evidence="5">
    <location>
        <begin position="47"/>
        <end position="69"/>
    </location>
</feature>
<dbReference type="eggNOG" id="COG1585">
    <property type="taxonomic scope" value="Bacteria"/>
</dbReference>
<evidence type="ECO:0000259" key="6">
    <source>
        <dbReference type="Pfam" id="PF01957"/>
    </source>
</evidence>
<proteinExistence type="predicted"/>
<dbReference type="OrthoDB" id="894082at2"/>
<dbReference type="SUPFAM" id="SSF141322">
    <property type="entry name" value="NfeD domain-like"/>
    <property type="match status" value="1"/>
</dbReference>
<comment type="subcellular location">
    <subcellularLocation>
        <location evidence="1">Membrane</location>
        <topology evidence="1">Multi-pass membrane protein</topology>
    </subcellularLocation>
</comment>
<gene>
    <name evidence="7" type="ORF">PGRAT_26275</name>
</gene>
<dbReference type="Proteomes" id="UP000029500">
    <property type="component" value="Chromosome"/>
</dbReference>
<dbReference type="RefSeq" id="WP_025708498.1">
    <property type="nucleotide sequence ID" value="NZ_CP009287.1"/>
</dbReference>
<accession>A0A089MGW4</accession>
<dbReference type="KEGG" id="pgm:PGRAT_26275"/>
<name>A0A089MGW4_9BACL</name>
<dbReference type="STRING" id="189425.PGRAT_26275"/>
<dbReference type="AlphaFoldDB" id="A0A089MGW4"/>
<dbReference type="HOGENOM" id="CLU_116732_2_1_9"/>
<evidence type="ECO:0000256" key="4">
    <source>
        <dbReference type="ARBA" id="ARBA00023136"/>
    </source>
</evidence>
<evidence type="ECO:0000256" key="3">
    <source>
        <dbReference type="ARBA" id="ARBA00022989"/>
    </source>
</evidence>
<dbReference type="InterPro" id="IPR012340">
    <property type="entry name" value="NA-bd_OB-fold"/>
</dbReference>
<keyword evidence="4 5" id="KW-0472">Membrane</keyword>
<dbReference type="GO" id="GO:0005886">
    <property type="term" value="C:plasma membrane"/>
    <property type="evidence" value="ECO:0007669"/>
    <property type="project" value="TreeGrafter"/>
</dbReference>
<evidence type="ECO:0000313" key="7">
    <source>
        <dbReference type="EMBL" id="AIQ70738.1"/>
    </source>
</evidence>
<dbReference type="Gene3D" id="2.40.50.140">
    <property type="entry name" value="Nucleic acid-binding proteins"/>
    <property type="match status" value="1"/>
</dbReference>
<dbReference type="InterPro" id="IPR002810">
    <property type="entry name" value="NfeD-like_C"/>
</dbReference>
<dbReference type="PANTHER" id="PTHR33507:SF3">
    <property type="entry name" value="INNER MEMBRANE PROTEIN YBBJ"/>
    <property type="match status" value="1"/>
</dbReference>